<dbReference type="Pfam" id="PF03953">
    <property type="entry name" value="Tubulin_C"/>
    <property type="match status" value="1"/>
</dbReference>
<feature type="domain" description="Tubulin/FtsZ GTPase" evidence="16">
    <location>
        <begin position="60"/>
        <end position="258"/>
    </location>
</feature>
<dbReference type="InterPro" id="IPR003008">
    <property type="entry name" value="Tubulin_FtsZ_GTPase"/>
</dbReference>
<proteinExistence type="inferred from homology"/>
<name>A0A224XGB3_9HEMI</name>
<dbReference type="GO" id="GO:0016787">
    <property type="term" value="F:hydrolase activity"/>
    <property type="evidence" value="ECO:0007669"/>
    <property type="project" value="UniProtKB-KW"/>
</dbReference>
<dbReference type="GO" id="GO:0005525">
    <property type="term" value="F:GTP binding"/>
    <property type="evidence" value="ECO:0007669"/>
    <property type="project" value="UniProtKB-UniRule"/>
</dbReference>
<comment type="similarity">
    <text evidence="3 15">Belongs to the tubulin family.</text>
</comment>
<dbReference type="EMBL" id="GFTR01006352">
    <property type="protein sequence ID" value="JAW10074.1"/>
    <property type="molecule type" value="Transcribed_RNA"/>
</dbReference>
<organism evidence="18">
    <name type="scientific">Panstrongylus lignarius</name>
    <dbReference type="NCBI Taxonomy" id="156445"/>
    <lineage>
        <taxon>Eukaryota</taxon>
        <taxon>Metazoa</taxon>
        <taxon>Ecdysozoa</taxon>
        <taxon>Arthropoda</taxon>
        <taxon>Hexapoda</taxon>
        <taxon>Insecta</taxon>
        <taxon>Pterygota</taxon>
        <taxon>Neoptera</taxon>
        <taxon>Paraneoptera</taxon>
        <taxon>Hemiptera</taxon>
        <taxon>Heteroptera</taxon>
        <taxon>Panheteroptera</taxon>
        <taxon>Cimicomorpha</taxon>
        <taxon>Reduviidae</taxon>
        <taxon>Triatominae</taxon>
        <taxon>Panstrongylus</taxon>
    </lineage>
</organism>
<keyword evidence="6 15" id="KW-0493">Microtubule</keyword>
<comment type="cofactor">
    <cofactor evidence="1">
        <name>Mg(2+)</name>
        <dbReference type="ChEBI" id="CHEBI:18420"/>
    </cofactor>
</comment>
<comment type="subunit">
    <text evidence="4 15">Dimer of alpha and beta chains. A typical microtubule is a hollow water-filled tube with an outer diameter of 25 nm and an inner diameter of 15 nM. Alpha-beta heterodimers associate head-to-tail to form protofilaments running lengthwise along the microtubule wall with the beta-tubulin subunit facing the microtubule plus end conferring a structural polarity. Microtubules usually have 13 protofilaments but different protofilament numbers can be found in some organisms and specialized cells.</text>
</comment>
<evidence type="ECO:0000256" key="14">
    <source>
        <dbReference type="ARBA" id="ARBA00049117"/>
    </source>
</evidence>
<evidence type="ECO:0000256" key="2">
    <source>
        <dbReference type="ARBA" id="ARBA00004245"/>
    </source>
</evidence>
<evidence type="ECO:0000256" key="11">
    <source>
        <dbReference type="ARBA" id="ARBA00023134"/>
    </source>
</evidence>
<comment type="function">
    <text evidence="13 15">Tubulin is the major constituent of microtubules, a cylinder consisting of laterally associated linear protofilaments composed of alpha- and beta-tubulin heterodimers. Microtubules grow by the addition of GTP-tubulin dimers to the microtubule end, where a stabilizing cap forms. Below the cap, tubulin dimers are in GDP-bound state, owing to GTPase activity of alpha-tubulin.</text>
</comment>
<dbReference type="GO" id="GO:0046872">
    <property type="term" value="F:metal ion binding"/>
    <property type="evidence" value="ECO:0007669"/>
    <property type="project" value="UniProtKB-KW"/>
</dbReference>
<dbReference type="InterPro" id="IPR008280">
    <property type="entry name" value="Tub_FtsZ_C"/>
</dbReference>
<evidence type="ECO:0000256" key="3">
    <source>
        <dbReference type="ARBA" id="ARBA00009636"/>
    </source>
</evidence>
<accession>A0A224XGB3</accession>
<keyword evidence="9" id="KW-0378">Hydrolase</keyword>
<dbReference type="CDD" id="cd02186">
    <property type="entry name" value="alpha_tubulin"/>
    <property type="match status" value="1"/>
</dbReference>
<evidence type="ECO:0000259" key="17">
    <source>
        <dbReference type="SMART" id="SM00865"/>
    </source>
</evidence>
<keyword evidence="12" id="KW-0206">Cytoskeleton</keyword>
<dbReference type="InterPro" id="IPR018316">
    <property type="entry name" value="Tubulin/FtsZ_2-layer-sand-dom"/>
</dbReference>
<sequence length="452" mass="50374">MREVISINIGQAGVQLGAVCWQLYCIEHGLDYCGYLKEKPPASCGDADIIGAVNALQEGFHSFFMELPKGNFTPRALFVDLEPTVIDQISFGPYKALFNPKYLITGKEDAANNYARGYYSPGLEMQENVSEPIRKTVESCDGLQGFIFFHSFGGGTGSGLHAGLLERICEDYTRKKSKLETAIFPSMKLSTSVVEPYNAVLTTHATMEISDCVFLADNEAMYDICHARLSIDSPTYNNLNRILAQTVSSITASLRFKGTLNADFIDFQTNLVPYPRIHFPLVSYAPIVGDNKANHETMSVADMTRTCFSPANRFVKYNPDIGKYVSICLLYRGDVAPKDINAAITALREKRQLKFVDWSPTGFKLGINNSSPAVLPGDDSAAILKAVCMICNTTAIKEIWANLNVKYNLMLRKKAFFHWFTGEGLTESEFYEAQDNLLTLEQEYDRLEQLSL</sequence>
<dbReference type="InterPro" id="IPR002452">
    <property type="entry name" value="Alpha_tubulin"/>
</dbReference>
<dbReference type="GO" id="GO:0005874">
    <property type="term" value="C:microtubule"/>
    <property type="evidence" value="ECO:0007669"/>
    <property type="project" value="UniProtKB-KW"/>
</dbReference>
<dbReference type="Gene3D" id="3.30.1330.20">
    <property type="entry name" value="Tubulin/FtsZ, C-terminal domain"/>
    <property type="match status" value="1"/>
</dbReference>
<comment type="catalytic activity">
    <reaction evidence="14">
        <text>GTP + H2O = GDP + phosphate + H(+)</text>
        <dbReference type="Rhea" id="RHEA:19669"/>
        <dbReference type="ChEBI" id="CHEBI:15377"/>
        <dbReference type="ChEBI" id="CHEBI:15378"/>
        <dbReference type="ChEBI" id="CHEBI:37565"/>
        <dbReference type="ChEBI" id="CHEBI:43474"/>
        <dbReference type="ChEBI" id="CHEBI:58189"/>
    </reaction>
    <physiologicalReaction direction="left-to-right" evidence="14">
        <dbReference type="Rhea" id="RHEA:19670"/>
    </physiologicalReaction>
</comment>
<feature type="domain" description="Tubulin/FtsZ 2-layer sandwich" evidence="17">
    <location>
        <begin position="260"/>
        <end position="405"/>
    </location>
</feature>
<keyword evidence="8 15" id="KW-0547">Nucleotide-binding</keyword>
<evidence type="ECO:0000313" key="18">
    <source>
        <dbReference type="EMBL" id="JAW10074.1"/>
    </source>
</evidence>
<dbReference type="PRINTS" id="PR01162">
    <property type="entry name" value="ALPHATUBULIN"/>
</dbReference>
<evidence type="ECO:0000256" key="7">
    <source>
        <dbReference type="ARBA" id="ARBA00022723"/>
    </source>
</evidence>
<protein>
    <recommendedName>
        <fullName evidence="15">Tubulin alpha chain</fullName>
    </recommendedName>
</protein>
<dbReference type="PROSITE" id="PS00227">
    <property type="entry name" value="TUBULIN"/>
    <property type="match status" value="1"/>
</dbReference>
<keyword evidence="5" id="KW-0963">Cytoplasm</keyword>
<dbReference type="PRINTS" id="PR01161">
    <property type="entry name" value="TUBULIN"/>
</dbReference>
<dbReference type="Pfam" id="PF00091">
    <property type="entry name" value="Tubulin"/>
    <property type="match status" value="1"/>
</dbReference>
<dbReference type="SUPFAM" id="SSF55307">
    <property type="entry name" value="Tubulin C-terminal domain-like"/>
    <property type="match status" value="1"/>
</dbReference>
<evidence type="ECO:0000259" key="16">
    <source>
        <dbReference type="SMART" id="SM00864"/>
    </source>
</evidence>
<dbReference type="SMART" id="SM00864">
    <property type="entry name" value="Tubulin"/>
    <property type="match status" value="1"/>
</dbReference>
<dbReference type="SMART" id="SM00865">
    <property type="entry name" value="Tubulin_C"/>
    <property type="match status" value="1"/>
</dbReference>
<evidence type="ECO:0000256" key="12">
    <source>
        <dbReference type="ARBA" id="ARBA00023212"/>
    </source>
</evidence>
<dbReference type="AlphaFoldDB" id="A0A224XGB3"/>
<dbReference type="PANTHER" id="PTHR11588">
    <property type="entry name" value="TUBULIN"/>
    <property type="match status" value="1"/>
</dbReference>
<evidence type="ECO:0000256" key="15">
    <source>
        <dbReference type="RuleBase" id="RU000352"/>
    </source>
</evidence>
<dbReference type="SUPFAM" id="SSF52490">
    <property type="entry name" value="Tubulin nucleotide-binding domain-like"/>
    <property type="match status" value="1"/>
</dbReference>
<evidence type="ECO:0000256" key="8">
    <source>
        <dbReference type="ARBA" id="ARBA00022741"/>
    </source>
</evidence>
<keyword evidence="10" id="KW-0460">Magnesium</keyword>
<evidence type="ECO:0000256" key="10">
    <source>
        <dbReference type="ARBA" id="ARBA00022842"/>
    </source>
</evidence>
<dbReference type="Gene3D" id="3.40.50.1440">
    <property type="entry name" value="Tubulin/FtsZ, GTPase domain"/>
    <property type="match status" value="1"/>
</dbReference>
<evidence type="ECO:0000256" key="13">
    <source>
        <dbReference type="ARBA" id="ARBA00034296"/>
    </source>
</evidence>
<comment type="subcellular location">
    <subcellularLocation>
        <location evidence="2">Cytoplasm</location>
        <location evidence="2">Cytoskeleton</location>
    </subcellularLocation>
</comment>
<reference evidence="18" key="1">
    <citation type="journal article" date="2018" name="PLoS Negl. Trop. Dis.">
        <title>An insight into the salivary gland and fat body transcriptome of Panstrongylus lignarius (Hemiptera: Heteroptera), the main vector of Chagas disease in Peru.</title>
        <authorList>
            <person name="Nevoa J.C."/>
            <person name="Mendes M.T."/>
            <person name="da Silva M.V."/>
            <person name="Soares S.C."/>
            <person name="Oliveira C.J.F."/>
            <person name="Ribeiro J.M.C."/>
        </authorList>
    </citation>
    <scope>NUCLEOTIDE SEQUENCE</scope>
</reference>
<dbReference type="InterPro" id="IPR036525">
    <property type="entry name" value="Tubulin/FtsZ_GTPase_sf"/>
</dbReference>
<dbReference type="InterPro" id="IPR017975">
    <property type="entry name" value="Tubulin_CS"/>
</dbReference>
<dbReference type="GO" id="GO:0005200">
    <property type="term" value="F:structural constituent of cytoskeleton"/>
    <property type="evidence" value="ECO:0007669"/>
    <property type="project" value="InterPro"/>
</dbReference>
<evidence type="ECO:0000256" key="6">
    <source>
        <dbReference type="ARBA" id="ARBA00022701"/>
    </source>
</evidence>
<dbReference type="InterPro" id="IPR023123">
    <property type="entry name" value="Tubulin_C"/>
</dbReference>
<evidence type="ECO:0000256" key="5">
    <source>
        <dbReference type="ARBA" id="ARBA00022490"/>
    </source>
</evidence>
<evidence type="ECO:0000256" key="9">
    <source>
        <dbReference type="ARBA" id="ARBA00022801"/>
    </source>
</evidence>
<dbReference type="GO" id="GO:0007017">
    <property type="term" value="P:microtubule-based process"/>
    <property type="evidence" value="ECO:0007669"/>
    <property type="project" value="InterPro"/>
</dbReference>
<keyword evidence="11 15" id="KW-0342">GTP-binding</keyword>
<evidence type="ECO:0000256" key="4">
    <source>
        <dbReference type="ARBA" id="ARBA00011747"/>
    </source>
</evidence>
<dbReference type="InterPro" id="IPR037103">
    <property type="entry name" value="Tubulin/FtsZ-like_C"/>
</dbReference>
<dbReference type="Gene3D" id="1.10.287.600">
    <property type="entry name" value="Helix hairpin bin"/>
    <property type="match status" value="1"/>
</dbReference>
<dbReference type="FunFam" id="3.40.50.1440:FF:000011">
    <property type="entry name" value="Tubulin alpha chain"/>
    <property type="match status" value="1"/>
</dbReference>
<keyword evidence="7" id="KW-0479">Metal-binding</keyword>
<dbReference type="InterPro" id="IPR000217">
    <property type="entry name" value="Tubulin"/>
</dbReference>
<evidence type="ECO:0000256" key="1">
    <source>
        <dbReference type="ARBA" id="ARBA00001946"/>
    </source>
</evidence>